<name>A0A927HE62_9BACI</name>
<reference evidence="1" key="1">
    <citation type="submission" date="2020-09" db="EMBL/GenBank/DDBJ databases">
        <title>Bacillus faecalis sp. nov., a moderately halophilic bacterium isolated from cow faeces.</title>
        <authorList>
            <person name="Jiang L."/>
            <person name="Lee J."/>
        </authorList>
    </citation>
    <scope>NUCLEOTIDE SEQUENCE</scope>
    <source>
        <strain evidence="1">AGMB 02131</strain>
    </source>
</reference>
<organism evidence="1 2">
    <name type="scientific">Peribacillus faecalis</name>
    <dbReference type="NCBI Taxonomy" id="2772559"/>
    <lineage>
        <taxon>Bacteria</taxon>
        <taxon>Bacillati</taxon>
        <taxon>Bacillota</taxon>
        <taxon>Bacilli</taxon>
        <taxon>Bacillales</taxon>
        <taxon>Bacillaceae</taxon>
        <taxon>Peribacillus</taxon>
    </lineage>
</organism>
<dbReference type="SUPFAM" id="SSF161266">
    <property type="entry name" value="Gam-like"/>
    <property type="match status" value="1"/>
</dbReference>
<gene>
    <name evidence="1" type="ORF">IEO70_17765</name>
</gene>
<comment type="caution">
    <text evidence="1">The sequence shown here is derived from an EMBL/GenBank/DDBJ whole genome shotgun (WGS) entry which is preliminary data.</text>
</comment>
<proteinExistence type="predicted"/>
<evidence type="ECO:0000313" key="1">
    <source>
        <dbReference type="EMBL" id="MBD3110183.1"/>
    </source>
</evidence>
<protein>
    <submittedName>
        <fullName evidence="1">Uncharacterized protein</fullName>
    </submittedName>
</protein>
<dbReference type="AlphaFoldDB" id="A0A927HE62"/>
<keyword evidence="2" id="KW-1185">Reference proteome</keyword>
<sequence length="127" mass="14792">MQSLITADMIKRYNELSRQKKKIDAEMNSLKDVFNAYFDAHVGENTKGELIDHGYKLQRQIRKTERYKEKETIQKLEAINMHDLIQTVKKPDDKKIEAAISLGFLQKEELADCKEISYSKAISVKEI</sequence>
<evidence type="ECO:0000313" key="2">
    <source>
        <dbReference type="Proteomes" id="UP000602076"/>
    </source>
</evidence>
<dbReference type="EMBL" id="JACXSI010000057">
    <property type="protein sequence ID" value="MBD3110183.1"/>
    <property type="molecule type" value="Genomic_DNA"/>
</dbReference>
<dbReference type="RefSeq" id="WP_190999717.1">
    <property type="nucleotide sequence ID" value="NZ_JACXSI010000057.1"/>
</dbReference>
<dbReference type="Proteomes" id="UP000602076">
    <property type="component" value="Unassembled WGS sequence"/>
</dbReference>
<accession>A0A927HE62</accession>